<dbReference type="InterPro" id="IPR011701">
    <property type="entry name" value="MFS"/>
</dbReference>
<sequence length="452" mass="48415">MTEPTSRLPAGSHSGSTELVDSLPRSVDNEKVIGVEDTLVQATVTAAPDFPEGGLRAWMTVAGAWLALFATYGYLNAFGVYQDYYTRIYLNNTTPSAVSWIGSFQFFVPLVIGMFAGHLFDIGYFHVMMITGSVLFTFSLFMLSLAKEHQYYQIFLSQGLGMGLGLGMVFTPSVSIPSHYFRRRRGVAVGIALSGSSLGAVIHPILLNNLFNKPSVGFAGGTRADGYLVIGMLVVANLLMRPRLPPRKKGDASTSLMAGLRPLFTDAAYLLTITGSFFCQVSVFFPAFYIQLYAIEHGIDTNLAFYSVAILNGASIIGRIVLNIAADRVGAFNLVIPCSFICAGLMFSMLGITNSASMILVAIFYGIFSGAYLALIVATIGVLARSPAEMGLRVGVALSTNSFAALVGIPIAGALLSKDFHWVRAIIFSAICVAIGTAFFIAGKIALNRGLR</sequence>
<feature type="transmembrane region" description="Helical" evidence="4">
    <location>
        <begin position="267"/>
        <end position="291"/>
    </location>
</feature>
<dbReference type="OrthoDB" id="6499973at2759"/>
<evidence type="ECO:0000313" key="6">
    <source>
        <dbReference type="EMBL" id="EMD35761.1"/>
    </source>
</evidence>
<dbReference type="AlphaFoldDB" id="M2RAE4"/>
<dbReference type="Gene3D" id="1.20.1250.20">
    <property type="entry name" value="MFS general substrate transporter like domains"/>
    <property type="match status" value="2"/>
</dbReference>
<feature type="transmembrane region" description="Helical" evidence="4">
    <location>
        <begin position="186"/>
        <end position="206"/>
    </location>
</feature>
<evidence type="ECO:0000256" key="2">
    <source>
        <dbReference type="ARBA" id="ARBA00006727"/>
    </source>
</evidence>
<keyword evidence="7" id="KW-1185">Reference proteome</keyword>
<feature type="transmembrane region" description="Helical" evidence="4">
    <location>
        <begin position="124"/>
        <end position="145"/>
    </location>
</feature>
<feature type="transmembrane region" description="Helical" evidence="4">
    <location>
        <begin position="97"/>
        <end position="117"/>
    </location>
</feature>
<evidence type="ECO:0000256" key="1">
    <source>
        <dbReference type="ARBA" id="ARBA00004141"/>
    </source>
</evidence>
<dbReference type="PROSITE" id="PS50850">
    <property type="entry name" value="MFS"/>
    <property type="match status" value="1"/>
</dbReference>
<comment type="subcellular location">
    <subcellularLocation>
        <location evidence="1">Membrane</location>
        <topology evidence="1">Multi-pass membrane protein</topology>
    </subcellularLocation>
</comment>
<accession>M2RAE4</accession>
<dbReference type="GO" id="GO:0016020">
    <property type="term" value="C:membrane"/>
    <property type="evidence" value="ECO:0007669"/>
    <property type="project" value="UniProtKB-SubCell"/>
</dbReference>
<feature type="region of interest" description="Disordered" evidence="3">
    <location>
        <begin position="1"/>
        <end position="20"/>
    </location>
</feature>
<proteinExistence type="inferred from homology"/>
<feature type="transmembrane region" description="Helical" evidence="4">
    <location>
        <begin position="396"/>
        <end position="416"/>
    </location>
</feature>
<feature type="domain" description="Major facilitator superfamily (MFS) profile" evidence="5">
    <location>
        <begin position="57"/>
        <end position="452"/>
    </location>
</feature>
<dbReference type="HOGENOM" id="CLU_001265_1_1_1"/>
<dbReference type="Pfam" id="PF07690">
    <property type="entry name" value="MFS_1"/>
    <property type="match status" value="1"/>
</dbReference>
<dbReference type="GO" id="GO:0022857">
    <property type="term" value="F:transmembrane transporter activity"/>
    <property type="evidence" value="ECO:0007669"/>
    <property type="project" value="InterPro"/>
</dbReference>
<dbReference type="Proteomes" id="UP000016930">
    <property type="component" value="Unassembled WGS sequence"/>
</dbReference>
<evidence type="ECO:0000313" key="7">
    <source>
        <dbReference type="Proteomes" id="UP000016930"/>
    </source>
</evidence>
<evidence type="ECO:0000256" key="4">
    <source>
        <dbReference type="SAM" id="Phobius"/>
    </source>
</evidence>
<keyword evidence="4" id="KW-1133">Transmembrane helix</keyword>
<dbReference type="EMBL" id="KB445799">
    <property type="protein sequence ID" value="EMD35761.1"/>
    <property type="molecule type" value="Genomic_DNA"/>
</dbReference>
<feature type="transmembrane region" description="Helical" evidence="4">
    <location>
        <begin position="334"/>
        <end position="352"/>
    </location>
</feature>
<feature type="transmembrane region" description="Helical" evidence="4">
    <location>
        <begin position="422"/>
        <end position="447"/>
    </location>
</feature>
<evidence type="ECO:0000256" key="3">
    <source>
        <dbReference type="SAM" id="MobiDB-lite"/>
    </source>
</evidence>
<evidence type="ECO:0000259" key="5">
    <source>
        <dbReference type="PROSITE" id="PS50850"/>
    </source>
</evidence>
<comment type="similarity">
    <text evidence="2">Belongs to the major facilitator superfamily. Monocarboxylate porter (TC 2.A.1.13) family.</text>
</comment>
<organism evidence="6 7">
    <name type="scientific">Ceriporiopsis subvermispora (strain B)</name>
    <name type="common">White-rot fungus</name>
    <name type="synonym">Gelatoporia subvermispora</name>
    <dbReference type="NCBI Taxonomy" id="914234"/>
    <lineage>
        <taxon>Eukaryota</taxon>
        <taxon>Fungi</taxon>
        <taxon>Dikarya</taxon>
        <taxon>Basidiomycota</taxon>
        <taxon>Agaricomycotina</taxon>
        <taxon>Agaricomycetes</taxon>
        <taxon>Polyporales</taxon>
        <taxon>Gelatoporiaceae</taxon>
        <taxon>Gelatoporia</taxon>
    </lineage>
</organism>
<reference evidence="6 7" key="1">
    <citation type="journal article" date="2012" name="Proc. Natl. Acad. Sci. U.S.A.">
        <title>Comparative genomics of Ceriporiopsis subvermispora and Phanerochaete chrysosporium provide insight into selective ligninolysis.</title>
        <authorList>
            <person name="Fernandez-Fueyo E."/>
            <person name="Ruiz-Duenas F.J."/>
            <person name="Ferreira P."/>
            <person name="Floudas D."/>
            <person name="Hibbett D.S."/>
            <person name="Canessa P."/>
            <person name="Larrondo L.F."/>
            <person name="James T.Y."/>
            <person name="Seelenfreund D."/>
            <person name="Lobos S."/>
            <person name="Polanco R."/>
            <person name="Tello M."/>
            <person name="Honda Y."/>
            <person name="Watanabe T."/>
            <person name="Watanabe T."/>
            <person name="Ryu J.S."/>
            <person name="Kubicek C.P."/>
            <person name="Schmoll M."/>
            <person name="Gaskell J."/>
            <person name="Hammel K.E."/>
            <person name="St John F.J."/>
            <person name="Vanden Wymelenberg A."/>
            <person name="Sabat G."/>
            <person name="Splinter BonDurant S."/>
            <person name="Syed K."/>
            <person name="Yadav J.S."/>
            <person name="Doddapaneni H."/>
            <person name="Subramanian V."/>
            <person name="Lavin J.L."/>
            <person name="Oguiza J.A."/>
            <person name="Perez G."/>
            <person name="Pisabarro A.G."/>
            <person name="Ramirez L."/>
            <person name="Santoyo F."/>
            <person name="Master E."/>
            <person name="Coutinho P.M."/>
            <person name="Henrissat B."/>
            <person name="Lombard V."/>
            <person name="Magnuson J.K."/>
            <person name="Kuees U."/>
            <person name="Hori C."/>
            <person name="Igarashi K."/>
            <person name="Samejima M."/>
            <person name="Held B.W."/>
            <person name="Barry K.W."/>
            <person name="LaButti K.M."/>
            <person name="Lapidus A."/>
            <person name="Lindquist E.A."/>
            <person name="Lucas S.M."/>
            <person name="Riley R."/>
            <person name="Salamov A.A."/>
            <person name="Hoffmeister D."/>
            <person name="Schwenk D."/>
            <person name="Hadar Y."/>
            <person name="Yarden O."/>
            <person name="de Vries R.P."/>
            <person name="Wiebenga A."/>
            <person name="Stenlid J."/>
            <person name="Eastwood D."/>
            <person name="Grigoriev I.V."/>
            <person name="Berka R.M."/>
            <person name="Blanchette R.A."/>
            <person name="Kersten P."/>
            <person name="Martinez A.T."/>
            <person name="Vicuna R."/>
            <person name="Cullen D."/>
        </authorList>
    </citation>
    <scope>NUCLEOTIDE SEQUENCE [LARGE SCALE GENOMIC DNA]</scope>
    <source>
        <strain evidence="6 7">B</strain>
    </source>
</reference>
<dbReference type="InterPro" id="IPR036259">
    <property type="entry name" value="MFS_trans_sf"/>
</dbReference>
<gene>
    <name evidence="6" type="ORF">CERSUDRAFT_138483</name>
</gene>
<keyword evidence="4" id="KW-0812">Transmembrane</keyword>
<dbReference type="PANTHER" id="PTHR11360">
    <property type="entry name" value="MONOCARBOXYLATE TRANSPORTER"/>
    <property type="match status" value="1"/>
</dbReference>
<feature type="transmembrane region" description="Helical" evidence="4">
    <location>
        <begin position="57"/>
        <end position="77"/>
    </location>
</feature>
<dbReference type="InterPro" id="IPR020846">
    <property type="entry name" value="MFS_dom"/>
</dbReference>
<feature type="transmembrane region" description="Helical" evidence="4">
    <location>
        <begin position="303"/>
        <end position="322"/>
    </location>
</feature>
<feature type="transmembrane region" description="Helical" evidence="4">
    <location>
        <begin position="218"/>
        <end position="239"/>
    </location>
</feature>
<name>M2RAE4_CERS8</name>
<keyword evidence="4" id="KW-0472">Membrane</keyword>
<dbReference type="InterPro" id="IPR050327">
    <property type="entry name" value="Proton-linked_MCT"/>
</dbReference>
<protein>
    <recommendedName>
        <fullName evidence="5">Major facilitator superfamily (MFS) profile domain-containing protein</fullName>
    </recommendedName>
</protein>
<feature type="transmembrane region" description="Helical" evidence="4">
    <location>
        <begin position="358"/>
        <end position="384"/>
    </location>
</feature>
<dbReference type="SUPFAM" id="SSF103473">
    <property type="entry name" value="MFS general substrate transporter"/>
    <property type="match status" value="1"/>
</dbReference>
<dbReference type="PANTHER" id="PTHR11360:SF234">
    <property type="entry name" value="MFS-TYPE TRANSPORTER DBAD-RELATED"/>
    <property type="match status" value="1"/>
</dbReference>